<evidence type="ECO:0000313" key="3">
    <source>
        <dbReference type="Proteomes" id="UP000037716"/>
    </source>
</evidence>
<accession>A0A0M9CGY3</accession>
<comment type="caution">
    <text evidence="1">The sequence shown here is derived from an EMBL/GenBank/DDBJ whole genome shotgun (WGS) entry which is preliminary data.</text>
</comment>
<proteinExistence type="predicted"/>
<evidence type="ECO:0000313" key="4">
    <source>
        <dbReference type="Proteomes" id="UP000183071"/>
    </source>
</evidence>
<dbReference type="EMBL" id="FNUE01000001">
    <property type="protein sequence ID" value="SED99194.1"/>
    <property type="molecule type" value="Genomic_DNA"/>
</dbReference>
<dbReference type="PATRIC" id="fig|1300348.6.peg.1508"/>
<sequence>MKKTKEKSEYKDTEEKMLNEFLINRENQTSALKKILEKINPQKQ</sequence>
<dbReference type="Proteomes" id="UP000037716">
    <property type="component" value="Unassembled WGS sequence"/>
</dbReference>
<protein>
    <submittedName>
        <fullName evidence="1">Uncharacterized protein</fullName>
    </submittedName>
</protein>
<organism evidence="1 3">
    <name type="scientific">Polaribacter dokdonensis DSW-5</name>
    <dbReference type="NCBI Taxonomy" id="1300348"/>
    <lineage>
        <taxon>Bacteria</taxon>
        <taxon>Pseudomonadati</taxon>
        <taxon>Bacteroidota</taxon>
        <taxon>Flavobacteriia</taxon>
        <taxon>Flavobacteriales</taxon>
        <taxon>Flavobacteriaceae</taxon>
    </lineage>
</organism>
<keyword evidence="4" id="KW-1185">Reference proteome</keyword>
<reference evidence="2 4" key="2">
    <citation type="submission" date="2016-10" db="EMBL/GenBank/DDBJ databases">
        <authorList>
            <person name="Varghese N."/>
            <person name="Submissions S."/>
        </authorList>
    </citation>
    <scope>NUCLEOTIDE SEQUENCE [LARGE SCALE GENOMIC DNA]</scope>
    <source>
        <strain evidence="2 4">DSW-5</strain>
    </source>
</reference>
<dbReference type="AlphaFoldDB" id="A0A0M9CGY3"/>
<dbReference type="STRING" id="1300348.I602_1509"/>
<reference evidence="1 3" key="1">
    <citation type="submission" date="2015-07" db="EMBL/GenBank/DDBJ databases">
        <title>Genome of Polaribacter dokdonenesis DSW-5, isolated from seawater off Dokdo in Korea.</title>
        <authorList>
            <person name="Yoon K."/>
            <person name="Song J.Y."/>
            <person name="Kim J.F."/>
        </authorList>
    </citation>
    <scope>NUCLEOTIDE SEQUENCE [LARGE SCALE GENOMIC DNA]</scope>
    <source>
        <strain evidence="1 3">DSW-5</strain>
    </source>
</reference>
<evidence type="ECO:0000313" key="2">
    <source>
        <dbReference type="EMBL" id="SED99194.1"/>
    </source>
</evidence>
<dbReference type="RefSeq" id="WP_255164328.1">
    <property type="nucleotide sequence ID" value="NZ_FNUE01000001.1"/>
</dbReference>
<dbReference type="EMBL" id="LGBR01000001">
    <property type="protein sequence ID" value="KOY51949.1"/>
    <property type="molecule type" value="Genomic_DNA"/>
</dbReference>
<gene>
    <name evidence="1" type="ORF">I602_1509</name>
    <name evidence="2" type="ORF">SAMN05444353_0257</name>
</gene>
<dbReference type="Proteomes" id="UP000183071">
    <property type="component" value="Unassembled WGS sequence"/>
</dbReference>
<name>A0A0M9CGY3_9FLAO</name>
<evidence type="ECO:0000313" key="1">
    <source>
        <dbReference type="EMBL" id="KOY51949.1"/>
    </source>
</evidence>